<dbReference type="Gene3D" id="1.10.10.160">
    <property type="match status" value="1"/>
</dbReference>
<dbReference type="Gene3D" id="3.40.50.300">
    <property type="entry name" value="P-loop containing nucleotide triphosphate hydrolases"/>
    <property type="match status" value="2"/>
</dbReference>
<feature type="non-terminal residue" evidence="8">
    <location>
        <position position="305"/>
    </location>
</feature>
<keyword evidence="2 6" id="KW-0378">Hydrolase</keyword>
<dbReference type="EMBL" id="WJHE01000139">
    <property type="protein sequence ID" value="MST31796.1"/>
    <property type="molecule type" value="Genomic_DNA"/>
</dbReference>
<dbReference type="Proteomes" id="UP000437736">
    <property type="component" value="Unassembled WGS sequence"/>
</dbReference>
<dbReference type="InterPro" id="IPR000212">
    <property type="entry name" value="DNA_helicase_UvrD/REP"/>
</dbReference>
<keyword evidence="5" id="KW-0238">DNA-binding</keyword>
<evidence type="ECO:0000259" key="7">
    <source>
        <dbReference type="PROSITE" id="PS51198"/>
    </source>
</evidence>
<evidence type="ECO:0000256" key="2">
    <source>
        <dbReference type="ARBA" id="ARBA00022801"/>
    </source>
</evidence>
<comment type="caution">
    <text evidence="8">The sequence shown here is derived from an EMBL/GenBank/DDBJ whole genome shotgun (WGS) entry which is preliminary data.</text>
</comment>
<reference evidence="8 9" key="1">
    <citation type="submission" date="2019-11" db="EMBL/GenBank/DDBJ databases">
        <title>Acidiferrimicrobium australis gen. nov., sp. nov., an acidophilic and obligately heterotrophic, member of the Actinobacteria that catalyses dissimilatory oxido- reduction of iron isolated from metal-rich acidic water in Chile.</title>
        <authorList>
            <person name="Gonzalez D."/>
            <person name="Huber K."/>
            <person name="Hedrich S."/>
            <person name="Rojas-Villalobos C."/>
            <person name="Quatrini R."/>
            <person name="Dinamarca M.A."/>
            <person name="Schwarz A."/>
            <person name="Canales C."/>
            <person name="Nancucheo I."/>
        </authorList>
    </citation>
    <scope>NUCLEOTIDE SEQUENCE [LARGE SCALE GENOMIC DNA]</scope>
    <source>
        <strain evidence="8 9">USS-CCA1</strain>
    </source>
</reference>
<keyword evidence="3 6" id="KW-0347">Helicase</keyword>
<sequence length="305" mass="33922">MAPGAATLTEGLNPVQAQAVTHPGGPMLVIAGAGSGKTRVLTHRIAWLIDQGVSPFEILAITFTNKAADEMRRRVVELVGRVAERMWISTFHSACLRILRRDAGRLGYRSGFTIYDQADAVRLTGYVVRDLGLDAKKFPARAVHAAISAAKNDLVDFETYRAQAAGIHERRIAEVYREYQSRLLAASAMDFDDLLTVTVTLLESFPEVLTHYQQRFRHVLVDEYQDTNAAQNRLVLLLAAAHRNVTIVGDSDQSIYKFRGADIRNILQFEEAFPDAVVVPLEQNYRSTQTILDAANAVIVNNTRR</sequence>
<name>A0ABW9QR09_9ACTN</name>
<evidence type="ECO:0000313" key="8">
    <source>
        <dbReference type="EMBL" id="MST31796.1"/>
    </source>
</evidence>
<evidence type="ECO:0000256" key="5">
    <source>
        <dbReference type="ARBA" id="ARBA00023125"/>
    </source>
</evidence>
<proteinExistence type="predicted"/>
<accession>A0ABW9QR09</accession>
<dbReference type="InterPro" id="IPR013986">
    <property type="entry name" value="DExx_box_DNA_helicase_dom_sf"/>
</dbReference>
<evidence type="ECO:0000256" key="6">
    <source>
        <dbReference type="PROSITE-ProRule" id="PRU00560"/>
    </source>
</evidence>
<dbReference type="SUPFAM" id="SSF52540">
    <property type="entry name" value="P-loop containing nucleoside triphosphate hydrolases"/>
    <property type="match status" value="1"/>
</dbReference>
<dbReference type="PANTHER" id="PTHR11070">
    <property type="entry name" value="UVRD / RECB / PCRA DNA HELICASE FAMILY MEMBER"/>
    <property type="match status" value="1"/>
</dbReference>
<dbReference type="PROSITE" id="PS51198">
    <property type="entry name" value="UVRD_HELICASE_ATP_BIND"/>
    <property type="match status" value="1"/>
</dbReference>
<protein>
    <submittedName>
        <fullName evidence="8">AAA family ATPase</fullName>
    </submittedName>
</protein>
<keyword evidence="1 6" id="KW-0547">Nucleotide-binding</keyword>
<keyword evidence="9" id="KW-1185">Reference proteome</keyword>
<dbReference type="PANTHER" id="PTHR11070:SF2">
    <property type="entry name" value="ATP-DEPENDENT DNA HELICASE SRS2"/>
    <property type="match status" value="1"/>
</dbReference>
<keyword evidence="4 6" id="KW-0067">ATP-binding</keyword>
<evidence type="ECO:0000256" key="4">
    <source>
        <dbReference type="ARBA" id="ARBA00022840"/>
    </source>
</evidence>
<evidence type="ECO:0000256" key="1">
    <source>
        <dbReference type="ARBA" id="ARBA00022741"/>
    </source>
</evidence>
<dbReference type="InterPro" id="IPR014016">
    <property type="entry name" value="UvrD-like_ATP-bd"/>
</dbReference>
<feature type="binding site" evidence="6">
    <location>
        <begin position="31"/>
        <end position="38"/>
    </location>
    <ligand>
        <name>ATP</name>
        <dbReference type="ChEBI" id="CHEBI:30616"/>
    </ligand>
</feature>
<feature type="domain" description="UvrD-like helicase ATP-binding" evidence="7">
    <location>
        <begin position="10"/>
        <end position="288"/>
    </location>
</feature>
<organism evidence="8 9">
    <name type="scientific">Acidiferrimicrobium australe</name>
    <dbReference type="NCBI Taxonomy" id="2664430"/>
    <lineage>
        <taxon>Bacteria</taxon>
        <taxon>Bacillati</taxon>
        <taxon>Actinomycetota</taxon>
        <taxon>Acidimicrobiia</taxon>
        <taxon>Acidimicrobiales</taxon>
        <taxon>Acidimicrobiaceae</taxon>
        <taxon>Acidiferrimicrobium</taxon>
    </lineage>
</organism>
<evidence type="ECO:0000313" key="9">
    <source>
        <dbReference type="Proteomes" id="UP000437736"/>
    </source>
</evidence>
<dbReference type="CDD" id="cd17932">
    <property type="entry name" value="DEXQc_UvrD"/>
    <property type="match status" value="1"/>
</dbReference>
<dbReference type="Pfam" id="PF00580">
    <property type="entry name" value="UvrD-helicase"/>
    <property type="match status" value="1"/>
</dbReference>
<evidence type="ECO:0000256" key="3">
    <source>
        <dbReference type="ARBA" id="ARBA00022806"/>
    </source>
</evidence>
<gene>
    <name evidence="8" type="ORF">GHK86_03510</name>
</gene>
<dbReference type="InterPro" id="IPR027417">
    <property type="entry name" value="P-loop_NTPase"/>
</dbReference>